<dbReference type="AlphaFoldDB" id="A0A7S6WPA9"/>
<evidence type="ECO:0000313" key="1">
    <source>
        <dbReference type="EMBL" id="QOW60747.1"/>
    </source>
</evidence>
<dbReference type="RefSeq" id="WP_194076195.1">
    <property type="nucleotide sequence ID" value="NZ_CP061839.1"/>
</dbReference>
<dbReference type="Proteomes" id="UP000593915">
    <property type="component" value="Chromosome"/>
</dbReference>
<dbReference type="EMBL" id="CP061839">
    <property type="protein sequence ID" value="QOW60747.1"/>
    <property type="molecule type" value="Genomic_DNA"/>
</dbReference>
<sequence>MKRSNIYNFSNKFEFSYSNNLFKIPETYKAVIYENWEKAAAKNKNLFNGTVICLNKISNYKNKIYLDFIKSDYAHFIAAETGLLPDKLYPRIFYVSALIETTDNLIAFEKTGEFSSDTGRLQFIGGGLDERYVKENSLDYFSCIKNEITEELGICFNPDIHYLKPLFISFEKNAKKISIVFHFKPNMNSIELISQLNKHNANLIKCGQKIETASFVFTDKNNYMNFFHSAERNKIGENLFSSLDAFFTMRTDNIKSGLCLEERKYFAPPY</sequence>
<protein>
    <recommendedName>
        <fullName evidence="3">Nudix hydrolase domain-containing protein</fullName>
    </recommendedName>
</protein>
<gene>
    <name evidence="1" type="ORF">IFE08_13320</name>
</gene>
<name>A0A7S6WPA9_9SPIR</name>
<accession>A0A7S6WPA9</accession>
<organism evidence="1 2">
    <name type="scientific">Treponema pedis</name>
    <dbReference type="NCBI Taxonomy" id="409322"/>
    <lineage>
        <taxon>Bacteria</taxon>
        <taxon>Pseudomonadati</taxon>
        <taxon>Spirochaetota</taxon>
        <taxon>Spirochaetia</taxon>
        <taxon>Spirochaetales</taxon>
        <taxon>Treponemataceae</taxon>
        <taxon>Treponema</taxon>
    </lineage>
</organism>
<reference evidence="1 2" key="1">
    <citation type="submission" date="2020-09" db="EMBL/GenBank/DDBJ databases">
        <title>Characterization of Treponema spp. from bovine digital dermatitis in Korea.</title>
        <authorList>
            <person name="Espiritu H.M."/>
            <person name="Cho Y.I."/>
            <person name="Mamuad L."/>
        </authorList>
    </citation>
    <scope>NUCLEOTIDE SEQUENCE [LARGE SCALE GENOMIC DNA]</scope>
    <source>
        <strain evidence="1 2">KS1</strain>
    </source>
</reference>
<proteinExistence type="predicted"/>
<evidence type="ECO:0008006" key="3">
    <source>
        <dbReference type="Google" id="ProtNLM"/>
    </source>
</evidence>
<evidence type="ECO:0000313" key="2">
    <source>
        <dbReference type="Proteomes" id="UP000593915"/>
    </source>
</evidence>